<feature type="transmembrane region" description="Helical" evidence="7">
    <location>
        <begin position="256"/>
        <end position="277"/>
    </location>
</feature>
<dbReference type="InterPro" id="IPR052049">
    <property type="entry name" value="Electron_transfer_protein"/>
</dbReference>
<feature type="transmembrane region" description="Helical" evidence="7">
    <location>
        <begin position="284"/>
        <end position="305"/>
    </location>
</feature>
<evidence type="ECO:0000256" key="2">
    <source>
        <dbReference type="ARBA" id="ARBA00008929"/>
    </source>
</evidence>
<keyword evidence="3" id="KW-1003">Cell membrane</keyword>
<evidence type="ECO:0000313" key="8">
    <source>
        <dbReference type="EMBL" id="PNV68486.1"/>
    </source>
</evidence>
<reference evidence="9" key="1">
    <citation type="submission" date="2018-01" db="EMBL/GenBank/DDBJ databases">
        <title>Rubneribacter badeniensis gen. nov., sp. nov., and Colonibacter rubneri, gen. nov., sp. nov., WGS of new members of the Eggerthellaceae.</title>
        <authorList>
            <person name="Danylec N."/>
            <person name="Stoll D.A."/>
            <person name="Doetsch A."/>
            <person name="Kulling S.E."/>
            <person name="Huch M."/>
        </authorList>
    </citation>
    <scope>NUCLEOTIDE SEQUENCE [LARGE SCALE GENOMIC DNA]</scope>
    <source>
        <strain evidence="9">ResAG-96</strain>
    </source>
</reference>
<keyword evidence="9" id="KW-1185">Reference proteome</keyword>
<feature type="transmembrane region" description="Helical" evidence="7">
    <location>
        <begin position="132"/>
        <end position="152"/>
    </location>
</feature>
<dbReference type="EMBL" id="PPEK01000001">
    <property type="protein sequence ID" value="PNV68486.1"/>
    <property type="molecule type" value="Genomic_DNA"/>
</dbReference>
<dbReference type="RefSeq" id="WP_103263812.1">
    <property type="nucleotide sequence ID" value="NZ_CABMLE010000001.1"/>
</dbReference>
<dbReference type="Gene3D" id="1.20.1630.10">
    <property type="entry name" value="Formate dehydrogenase/DMSO reductase domain"/>
    <property type="match status" value="1"/>
</dbReference>
<feature type="transmembrane region" description="Helical" evidence="7">
    <location>
        <begin position="83"/>
        <end position="106"/>
    </location>
</feature>
<keyword evidence="5 7" id="KW-1133">Transmembrane helix</keyword>
<comment type="subcellular location">
    <subcellularLocation>
        <location evidence="1">Cell membrane</location>
        <topology evidence="1">Multi-pass membrane protein</topology>
    </subcellularLocation>
</comment>
<dbReference type="AlphaFoldDB" id="A0A2K2UDS5"/>
<dbReference type="GO" id="GO:0005886">
    <property type="term" value="C:plasma membrane"/>
    <property type="evidence" value="ECO:0007669"/>
    <property type="project" value="UniProtKB-SubCell"/>
</dbReference>
<comment type="caution">
    <text evidence="8">The sequence shown here is derived from an EMBL/GenBank/DDBJ whole genome shotgun (WGS) entry which is preliminary data.</text>
</comment>
<feature type="transmembrane region" description="Helical" evidence="7">
    <location>
        <begin position="46"/>
        <end position="63"/>
    </location>
</feature>
<dbReference type="Pfam" id="PF03916">
    <property type="entry name" value="NrfD"/>
    <property type="match status" value="1"/>
</dbReference>
<dbReference type="Proteomes" id="UP000236197">
    <property type="component" value="Unassembled WGS sequence"/>
</dbReference>
<evidence type="ECO:0000313" key="9">
    <source>
        <dbReference type="Proteomes" id="UP000236197"/>
    </source>
</evidence>
<name>A0A2K2UDS5_9ACTN</name>
<proteinExistence type="inferred from homology"/>
<dbReference type="OrthoDB" id="9778963at2"/>
<accession>A0A2K2UDS5</accession>
<evidence type="ECO:0000256" key="6">
    <source>
        <dbReference type="ARBA" id="ARBA00023136"/>
    </source>
</evidence>
<evidence type="ECO:0000256" key="5">
    <source>
        <dbReference type="ARBA" id="ARBA00022989"/>
    </source>
</evidence>
<organism evidence="8 9">
    <name type="scientific">Enteroscipio rubneri</name>
    <dbReference type="NCBI Taxonomy" id="2070686"/>
    <lineage>
        <taxon>Bacteria</taxon>
        <taxon>Bacillati</taxon>
        <taxon>Actinomycetota</taxon>
        <taxon>Coriobacteriia</taxon>
        <taxon>Eggerthellales</taxon>
        <taxon>Eggerthellaceae</taxon>
        <taxon>Enteroscipio</taxon>
    </lineage>
</organism>
<feature type="transmembrane region" description="Helical" evidence="7">
    <location>
        <begin position="12"/>
        <end position="34"/>
    </location>
</feature>
<comment type="similarity">
    <text evidence="2">Belongs to the NrfD family.</text>
</comment>
<feature type="transmembrane region" description="Helical" evidence="7">
    <location>
        <begin position="202"/>
        <end position="223"/>
    </location>
</feature>
<sequence length="323" mass="34533">MIELQTAWGWQVALYLFLGGLGAGTFIAATLLGFVRRKRHRRALAASYWIAVACIAAGLLSLLSEVVHPGRALLMWQSFSHLASWMALGAWAALAALVVFSVTAFLTTRNTSELLSGVWEEHPGLRKRLRTVFSLVGLVLAFFMALYTGMLLKAAPGIPFWNSWLLPCLFVASALGAGLNVVASLAVLTGSARKVSRTRRRLFAGIVIGVVAVESALLFFYLANMLQGGSGAQPSQQFAAQVSAELLLSGSCSLPFWGLVIAGGLVAPLILSVLSLFLRGRAGWRILAIGTMLTVVGDCALRFLFLHVGMGADYIGQALLLIL</sequence>
<evidence type="ECO:0000256" key="7">
    <source>
        <dbReference type="SAM" id="Phobius"/>
    </source>
</evidence>
<keyword evidence="4 7" id="KW-0812">Transmembrane</keyword>
<evidence type="ECO:0000256" key="1">
    <source>
        <dbReference type="ARBA" id="ARBA00004651"/>
    </source>
</evidence>
<dbReference type="PANTHER" id="PTHR34856:SF2">
    <property type="entry name" value="PROTEIN NRFD"/>
    <property type="match status" value="1"/>
</dbReference>
<evidence type="ECO:0000256" key="3">
    <source>
        <dbReference type="ARBA" id="ARBA00022475"/>
    </source>
</evidence>
<dbReference type="PANTHER" id="PTHR34856">
    <property type="entry name" value="PROTEIN NRFD"/>
    <property type="match status" value="1"/>
</dbReference>
<feature type="transmembrane region" description="Helical" evidence="7">
    <location>
        <begin position="164"/>
        <end position="190"/>
    </location>
</feature>
<evidence type="ECO:0000256" key="4">
    <source>
        <dbReference type="ARBA" id="ARBA00022692"/>
    </source>
</evidence>
<gene>
    <name evidence="8" type="ORF">C2L71_00400</name>
</gene>
<keyword evidence="6 7" id="KW-0472">Membrane</keyword>
<dbReference type="InterPro" id="IPR005614">
    <property type="entry name" value="NrfD-like"/>
</dbReference>
<protein>
    <submittedName>
        <fullName evidence="8">Polysulfide reductase</fullName>
    </submittedName>
</protein>